<dbReference type="Proteomes" id="UP000264071">
    <property type="component" value="Unassembled WGS sequence"/>
</dbReference>
<dbReference type="Gene3D" id="3.40.50.720">
    <property type="entry name" value="NAD(P)-binding Rossmann-like Domain"/>
    <property type="match status" value="1"/>
</dbReference>
<evidence type="ECO:0000313" key="3">
    <source>
        <dbReference type="EMBL" id="HCT57337.1"/>
    </source>
</evidence>
<dbReference type="PIRSF" id="PIRSF015578">
    <property type="entry name" value="Myoinos-ppht_syn"/>
    <property type="match status" value="1"/>
</dbReference>
<protein>
    <submittedName>
        <fullName evidence="3">Inositol-3-phosphate synthase</fullName>
    </submittedName>
</protein>
<reference evidence="3 4" key="1">
    <citation type="journal article" date="2018" name="Nat. Biotechnol.">
        <title>A standardized bacterial taxonomy based on genome phylogeny substantially revises the tree of life.</title>
        <authorList>
            <person name="Parks D.H."/>
            <person name="Chuvochina M."/>
            <person name="Waite D.W."/>
            <person name="Rinke C."/>
            <person name="Skarshewski A."/>
            <person name="Chaumeil P.A."/>
            <person name="Hugenholtz P."/>
        </authorList>
    </citation>
    <scope>NUCLEOTIDE SEQUENCE [LARGE SCALE GENOMIC DNA]</scope>
    <source>
        <strain evidence="3">UBA8844</strain>
    </source>
</reference>
<dbReference type="GO" id="GO:0004512">
    <property type="term" value="F:inositol-3-phosphate synthase activity"/>
    <property type="evidence" value="ECO:0007669"/>
    <property type="project" value="InterPro"/>
</dbReference>
<dbReference type="InterPro" id="IPR036291">
    <property type="entry name" value="NAD(P)-bd_dom_sf"/>
</dbReference>
<dbReference type="AlphaFoldDB" id="A0A3D4VAH7"/>
<accession>A0A3D4VAH7</accession>
<comment type="caution">
    <text evidence="3">The sequence shown here is derived from an EMBL/GenBank/DDBJ whole genome shotgun (WGS) entry which is preliminary data.</text>
</comment>
<dbReference type="Pfam" id="PF01658">
    <property type="entry name" value="Inos-1-P_synth"/>
    <property type="match status" value="1"/>
</dbReference>
<evidence type="ECO:0000313" key="4">
    <source>
        <dbReference type="Proteomes" id="UP000264071"/>
    </source>
</evidence>
<sequence>MDHLLPAHGLRPSHCQHDAGSYFSRRINAVSDTTRGNPATIAPATGKLAIFTPGLGAVATTFIAGVERVRRGLSAPIGSLTQMATVRLGKRTDNRSPLIKDFVPLATLNDIVFAAWDPIPDDAYTAAVKAGVLTKEDLEPVADFLKGIKPMPAVFENKYVTRITGATNVKSAKTKRELAEQLRADIRNFMKANGAERGAMVWTGSTEIFIKAGPQHQTIEAFEKAMDENDEAIAPSMLYAYAAIMEGIAYCNGAPNLSADFPALVELANQKGVVVSGKDFKTGQTWMKTVIAPGMKARMLGLEGWYSTNILGNRDGEVLDDPASFKTKEESKLSVLHTILQPEKYPELYKDFSHVVRINYYPPRGDNKEGWDNIDIKGWLGYPMQIKVNFLCRDSILAAPLVLDLALFSDFAQRAGMKGIQEWLSFYYKSPQVAPGLQPEHDLFIQQTKLKNTLRHLMGEEQITHLGLEYYQ</sequence>
<dbReference type="GO" id="GO:0006021">
    <property type="term" value="P:inositol biosynthetic process"/>
    <property type="evidence" value="ECO:0007669"/>
    <property type="project" value="InterPro"/>
</dbReference>
<dbReference type="SUPFAM" id="SSF51735">
    <property type="entry name" value="NAD(P)-binding Rossmann-fold domains"/>
    <property type="match status" value="1"/>
</dbReference>
<dbReference type="InterPro" id="IPR002587">
    <property type="entry name" value="Myo-inos-1-P_Synthase"/>
</dbReference>
<gene>
    <name evidence="3" type="ORF">DGD08_09025</name>
</gene>
<proteinExistence type="inferred from homology"/>
<dbReference type="InterPro" id="IPR013021">
    <property type="entry name" value="Myo-inos-1-P_Synthase_GAPDH"/>
</dbReference>
<dbReference type="EMBL" id="DPIY01000009">
    <property type="protein sequence ID" value="HCT57337.1"/>
    <property type="molecule type" value="Genomic_DNA"/>
</dbReference>
<evidence type="ECO:0000256" key="1">
    <source>
        <dbReference type="ARBA" id="ARBA00010813"/>
    </source>
</evidence>
<dbReference type="SUPFAM" id="SSF55347">
    <property type="entry name" value="Glyceraldehyde-3-phosphate dehydrogenase-like, C-terminal domain"/>
    <property type="match status" value="1"/>
</dbReference>
<name>A0A3D4VAH7_9BACT</name>
<dbReference type="GO" id="GO:0008654">
    <property type="term" value="P:phospholipid biosynthetic process"/>
    <property type="evidence" value="ECO:0007669"/>
    <property type="project" value="InterPro"/>
</dbReference>
<dbReference type="PANTHER" id="PTHR11510">
    <property type="entry name" value="MYO-INOSITOL-1 PHOSPHATE SYNTHASE"/>
    <property type="match status" value="1"/>
</dbReference>
<organism evidence="3 4">
    <name type="scientific">Gemmatimonas aurantiaca</name>
    <dbReference type="NCBI Taxonomy" id="173480"/>
    <lineage>
        <taxon>Bacteria</taxon>
        <taxon>Pseudomonadati</taxon>
        <taxon>Gemmatimonadota</taxon>
        <taxon>Gemmatimonadia</taxon>
        <taxon>Gemmatimonadales</taxon>
        <taxon>Gemmatimonadaceae</taxon>
        <taxon>Gemmatimonas</taxon>
    </lineage>
</organism>
<comment type="similarity">
    <text evidence="1">Belongs to the myo-inositol 1-phosphate synthase family.</text>
</comment>
<feature type="domain" description="Myo-inositol-1-phosphate synthase GAPDH-like" evidence="2">
    <location>
        <begin position="283"/>
        <end position="395"/>
    </location>
</feature>
<dbReference type="Pfam" id="PF07994">
    <property type="entry name" value="NAD_binding_5"/>
    <property type="match status" value="1"/>
</dbReference>
<evidence type="ECO:0000259" key="2">
    <source>
        <dbReference type="Pfam" id="PF01658"/>
    </source>
</evidence>
<dbReference type="Gene3D" id="3.30.360.10">
    <property type="entry name" value="Dihydrodipicolinate Reductase, domain 2"/>
    <property type="match status" value="1"/>
</dbReference>